<organism evidence="1">
    <name type="scientific">Compsopogon caeruleus</name>
    <dbReference type="NCBI Taxonomy" id="31354"/>
    <lineage>
        <taxon>Eukaryota</taxon>
        <taxon>Rhodophyta</taxon>
        <taxon>Compsopogonophyceae</taxon>
        <taxon>Compsopogonales</taxon>
        <taxon>Compsopogonaceae</taxon>
        <taxon>Compsopogon</taxon>
    </lineage>
</organism>
<reference evidence="1" key="1">
    <citation type="submission" date="2021-01" db="EMBL/GenBank/DDBJ databases">
        <authorList>
            <person name="Corre E."/>
            <person name="Pelletier E."/>
            <person name="Niang G."/>
            <person name="Scheremetjew M."/>
            <person name="Finn R."/>
            <person name="Kale V."/>
            <person name="Holt S."/>
            <person name="Cochrane G."/>
            <person name="Meng A."/>
            <person name="Brown T."/>
            <person name="Cohen L."/>
        </authorList>
    </citation>
    <scope>NUCLEOTIDE SEQUENCE</scope>
    <source>
        <strain evidence="1">SAG 36.94</strain>
    </source>
</reference>
<proteinExistence type="predicted"/>
<dbReference type="AlphaFoldDB" id="A0A6T6BF35"/>
<evidence type="ECO:0000313" key="1">
    <source>
        <dbReference type="EMBL" id="CAD9230870.1"/>
    </source>
</evidence>
<name>A0A6T6BF35_9RHOD</name>
<accession>A0A6T6BF35</accession>
<evidence type="ECO:0000313" key="2">
    <source>
        <dbReference type="EMBL" id="CAD9230871.1"/>
    </source>
</evidence>
<sequence length="99" mass="10985">MVLQMSVRFHALCSSVRAGEGSGVPPLSYLPQREVAVLVVILVIIERFLTISDSMTLLRKCHLIVTFDCGSWATKDPSVLLIHLLETIYLVMASRSQGR</sequence>
<dbReference type="EMBL" id="HBGH01005445">
    <property type="protein sequence ID" value="CAD9230870.1"/>
    <property type="molecule type" value="Transcribed_RNA"/>
</dbReference>
<protein>
    <submittedName>
        <fullName evidence="1">Uncharacterized protein</fullName>
    </submittedName>
</protein>
<gene>
    <name evidence="1" type="ORF">CCAE0312_LOCUS2924</name>
    <name evidence="2" type="ORF">CCAE0312_LOCUS2925</name>
</gene>
<dbReference type="EMBL" id="HBGH01005446">
    <property type="protein sequence ID" value="CAD9230871.1"/>
    <property type="molecule type" value="Transcribed_RNA"/>
</dbReference>